<evidence type="ECO:0000313" key="3">
    <source>
        <dbReference type="Proteomes" id="UP000807306"/>
    </source>
</evidence>
<name>A0A9P6JUX1_9AGAR</name>
<dbReference type="AlphaFoldDB" id="A0A9P6JUX1"/>
<keyword evidence="1" id="KW-0472">Membrane</keyword>
<dbReference type="EMBL" id="MU157827">
    <property type="protein sequence ID" value="KAF9533911.1"/>
    <property type="molecule type" value="Genomic_DNA"/>
</dbReference>
<proteinExistence type="predicted"/>
<dbReference type="OrthoDB" id="2896404at2759"/>
<keyword evidence="3" id="KW-1185">Reference proteome</keyword>
<evidence type="ECO:0000256" key="1">
    <source>
        <dbReference type="SAM" id="Phobius"/>
    </source>
</evidence>
<dbReference type="Proteomes" id="UP000807306">
    <property type="component" value="Unassembled WGS sequence"/>
</dbReference>
<feature type="transmembrane region" description="Helical" evidence="1">
    <location>
        <begin position="82"/>
        <end position="105"/>
    </location>
</feature>
<protein>
    <submittedName>
        <fullName evidence="2">Uncharacterized protein</fullName>
    </submittedName>
</protein>
<evidence type="ECO:0000313" key="2">
    <source>
        <dbReference type="EMBL" id="KAF9533911.1"/>
    </source>
</evidence>
<feature type="transmembrane region" description="Helical" evidence="1">
    <location>
        <begin position="125"/>
        <end position="148"/>
    </location>
</feature>
<comment type="caution">
    <text evidence="2">The sequence shown here is derived from an EMBL/GenBank/DDBJ whole genome shotgun (WGS) entry which is preliminary data.</text>
</comment>
<reference evidence="2" key="1">
    <citation type="submission" date="2020-11" db="EMBL/GenBank/DDBJ databases">
        <authorList>
            <consortium name="DOE Joint Genome Institute"/>
            <person name="Ahrendt S."/>
            <person name="Riley R."/>
            <person name="Andreopoulos W."/>
            <person name="Labutti K."/>
            <person name="Pangilinan J."/>
            <person name="Ruiz-Duenas F.J."/>
            <person name="Barrasa J.M."/>
            <person name="Sanchez-Garcia M."/>
            <person name="Camarero S."/>
            <person name="Miyauchi S."/>
            <person name="Serrano A."/>
            <person name="Linde D."/>
            <person name="Babiker R."/>
            <person name="Drula E."/>
            <person name="Ayuso-Fernandez I."/>
            <person name="Pacheco R."/>
            <person name="Padilla G."/>
            <person name="Ferreira P."/>
            <person name="Barriuso J."/>
            <person name="Kellner H."/>
            <person name="Castanera R."/>
            <person name="Alfaro M."/>
            <person name="Ramirez L."/>
            <person name="Pisabarro A.G."/>
            <person name="Kuo A."/>
            <person name="Tritt A."/>
            <person name="Lipzen A."/>
            <person name="He G."/>
            <person name="Yan M."/>
            <person name="Ng V."/>
            <person name="Cullen D."/>
            <person name="Martin F."/>
            <person name="Rosso M.-N."/>
            <person name="Henrissat B."/>
            <person name="Hibbett D."/>
            <person name="Martinez A.T."/>
            <person name="Grigoriev I.V."/>
        </authorList>
    </citation>
    <scope>NUCLEOTIDE SEQUENCE</scope>
    <source>
        <strain evidence="2">CBS 506.95</strain>
    </source>
</reference>
<sequence>MIYSTPVLSAASTLVFLLEILLDIKHALRFQVVSLTVKTLLLAIPWIFFFFTFFFALGIGITQPSSLERHPSGMFCHLTENLMGQITTLFVLVFIQLMLIVGVWIATTIRREGINWIEKSRSFNFIIRITLFVMIPLIAICVLGFQYFSSDLGINVAAVNVVYAILPTLAAATFSNQKDILSVWKFWPSAEGDDDVPHTPSISRTVGSSYSSRTQITV</sequence>
<feature type="transmembrane region" description="Helical" evidence="1">
    <location>
        <begin position="40"/>
        <end position="62"/>
    </location>
</feature>
<organism evidence="2 3">
    <name type="scientific">Crepidotus variabilis</name>
    <dbReference type="NCBI Taxonomy" id="179855"/>
    <lineage>
        <taxon>Eukaryota</taxon>
        <taxon>Fungi</taxon>
        <taxon>Dikarya</taxon>
        <taxon>Basidiomycota</taxon>
        <taxon>Agaricomycotina</taxon>
        <taxon>Agaricomycetes</taxon>
        <taxon>Agaricomycetidae</taxon>
        <taxon>Agaricales</taxon>
        <taxon>Agaricineae</taxon>
        <taxon>Crepidotaceae</taxon>
        <taxon>Crepidotus</taxon>
    </lineage>
</organism>
<feature type="transmembrane region" description="Helical" evidence="1">
    <location>
        <begin position="154"/>
        <end position="175"/>
    </location>
</feature>
<gene>
    <name evidence="2" type="ORF">CPB83DRAFT_415150</name>
</gene>
<keyword evidence="1" id="KW-0812">Transmembrane</keyword>
<accession>A0A9P6JUX1</accession>
<keyword evidence="1" id="KW-1133">Transmembrane helix</keyword>